<keyword evidence="5" id="KW-0175">Coiled coil</keyword>
<name>A0A1A8S8D7_9TELE</name>
<dbReference type="PROSITE" id="PS00636">
    <property type="entry name" value="DNAJ_1"/>
    <property type="match status" value="1"/>
</dbReference>
<evidence type="ECO:0000313" key="13">
    <source>
        <dbReference type="EMBL" id="SBS13824.1"/>
    </source>
</evidence>
<dbReference type="GO" id="GO:0005741">
    <property type="term" value="C:mitochondrial outer membrane"/>
    <property type="evidence" value="ECO:0007669"/>
    <property type="project" value="UniProtKB-SubCell"/>
</dbReference>
<comment type="similarity">
    <text evidence="10">Belongs to the DNAJC11 family.</text>
</comment>
<accession>A0A1A8S8D7</accession>
<evidence type="ECO:0000256" key="3">
    <source>
        <dbReference type="ARBA" id="ARBA00022787"/>
    </source>
</evidence>
<organism evidence="13">
    <name type="scientific">Nothobranchius rachovii</name>
    <name type="common">bluefin notho</name>
    <dbReference type="NCBI Taxonomy" id="451742"/>
    <lineage>
        <taxon>Eukaryota</taxon>
        <taxon>Metazoa</taxon>
        <taxon>Chordata</taxon>
        <taxon>Craniata</taxon>
        <taxon>Vertebrata</taxon>
        <taxon>Euteleostomi</taxon>
        <taxon>Actinopterygii</taxon>
        <taxon>Neopterygii</taxon>
        <taxon>Teleostei</taxon>
        <taxon>Neoteleostei</taxon>
        <taxon>Acanthomorphata</taxon>
        <taxon>Ovalentaria</taxon>
        <taxon>Atherinomorphae</taxon>
        <taxon>Cyprinodontiformes</taxon>
        <taxon>Nothobranchiidae</taxon>
        <taxon>Nothobranchius</taxon>
    </lineage>
</organism>
<dbReference type="PRINTS" id="PR00625">
    <property type="entry name" value="JDOMAIN"/>
</dbReference>
<dbReference type="SUPFAM" id="SSF46565">
    <property type="entry name" value="Chaperone J-domain"/>
    <property type="match status" value="1"/>
</dbReference>
<evidence type="ECO:0000256" key="7">
    <source>
        <dbReference type="ARBA" id="ARBA00023136"/>
    </source>
</evidence>
<evidence type="ECO:0000256" key="5">
    <source>
        <dbReference type="ARBA" id="ARBA00023054"/>
    </source>
</evidence>
<dbReference type="GO" id="GO:0042407">
    <property type="term" value="P:cristae formation"/>
    <property type="evidence" value="ECO:0007669"/>
    <property type="project" value="TreeGrafter"/>
</dbReference>
<evidence type="ECO:0000256" key="6">
    <source>
        <dbReference type="ARBA" id="ARBA00023128"/>
    </source>
</evidence>
<dbReference type="Pfam" id="PF22774">
    <property type="entry name" value="DNAJC11_beta-barrel"/>
    <property type="match status" value="1"/>
</dbReference>
<dbReference type="InterPro" id="IPR052243">
    <property type="entry name" value="Mito_inner_membrane_organizer"/>
</dbReference>
<dbReference type="SMART" id="SM00271">
    <property type="entry name" value="DnaJ"/>
    <property type="match status" value="1"/>
</dbReference>
<proteinExistence type="inferred from homology"/>
<dbReference type="InterPro" id="IPR055225">
    <property type="entry name" value="DNAJC11-like_beta-barrel"/>
</dbReference>
<dbReference type="FunFam" id="1.10.287.110:FF:000027">
    <property type="entry name" value="DnaJ (Hsp40) homolog, subfamily C, member 11"/>
    <property type="match status" value="1"/>
</dbReference>
<gene>
    <name evidence="13" type="primary">DNAJC11</name>
</gene>
<comment type="subcellular location">
    <subcellularLocation>
        <location evidence="1">Mitochondrion outer membrane</location>
        <topology evidence="1">Peripheral membrane protein</topology>
    </subcellularLocation>
</comment>
<dbReference type="PROSITE" id="PS50076">
    <property type="entry name" value="DNAJ_2"/>
    <property type="match status" value="1"/>
</dbReference>
<feature type="domain" description="J" evidence="12">
    <location>
        <begin position="15"/>
        <end position="83"/>
    </location>
</feature>
<dbReference type="Gene3D" id="1.10.287.110">
    <property type="entry name" value="DnaJ domain"/>
    <property type="match status" value="1"/>
</dbReference>
<dbReference type="CDD" id="cd06257">
    <property type="entry name" value="DnaJ"/>
    <property type="match status" value="1"/>
</dbReference>
<keyword evidence="8" id="KW-0143">Chaperone</keyword>
<evidence type="ECO:0000256" key="8">
    <source>
        <dbReference type="ARBA" id="ARBA00023186"/>
    </source>
</evidence>
<keyword evidence="2" id="KW-0597">Phosphoprotein</keyword>
<dbReference type="Pfam" id="PF00226">
    <property type="entry name" value="DnaJ"/>
    <property type="match status" value="1"/>
</dbReference>
<dbReference type="InterPro" id="IPR036869">
    <property type="entry name" value="J_dom_sf"/>
</dbReference>
<comment type="function">
    <text evidence="9">Required for mitochondrial inner membrane organization. Seems to function through its association with the MICOS complex and the mitochondrial outer membrane sorting assembly machinery (SAM) complex.</text>
</comment>
<dbReference type="PANTHER" id="PTHR44157:SF3">
    <property type="entry name" value="DNAJ (HSP40) HOMOLOG, SUBFAMILY C, MEMBER 11B"/>
    <property type="match status" value="1"/>
</dbReference>
<evidence type="ECO:0000256" key="2">
    <source>
        <dbReference type="ARBA" id="ARBA00022553"/>
    </source>
</evidence>
<keyword evidence="4" id="KW-0007">Acetylation</keyword>
<evidence type="ECO:0000256" key="4">
    <source>
        <dbReference type="ARBA" id="ARBA00022990"/>
    </source>
</evidence>
<evidence type="ECO:0000256" key="11">
    <source>
        <dbReference type="ARBA" id="ARBA00074359"/>
    </source>
</evidence>
<dbReference type="AlphaFoldDB" id="A0A1A8S8D7"/>
<dbReference type="InterPro" id="IPR018253">
    <property type="entry name" value="DnaJ_domain_CS"/>
</dbReference>
<keyword evidence="3" id="KW-1000">Mitochondrion outer membrane</keyword>
<evidence type="ECO:0000256" key="9">
    <source>
        <dbReference type="ARBA" id="ARBA00056707"/>
    </source>
</evidence>
<dbReference type="InterPro" id="IPR001623">
    <property type="entry name" value="DnaJ_domain"/>
</dbReference>
<keyword evidence="6" id="KW-0496">Mitochondrion</keyword>
<dbReference type="Pfam" id="PF11875">
    <property type="entry name" value="DnaJ-like_C11_C"/>
    <property type="match status" value="1"/>
</dbReference>
<dbReference type="EMBL" id="HAEH01022355">
    <property type="protein sequence ID" value="SBS13824.1"/>
    <property type="molecule type" value="Transcribed_RNA"/>
</dbReference>
<evidence type="ECO:0000256" key="10">
    <source>
        <dbReference type="ARBA" id="ARBA00061668"/>
    </source>
</evidence>
<sequence>MAASAEDEFDFNTQDYYSLLNVRKEATLEELKSSYRRLCMLYHPDKHRDPELKRQAEQLFNQVHQAYEVLSDAHSRAIYDIFGKKGLEVEGWEVVERKRAPAEIREEYERLQREREERRLQQRTNPKGTISVGVDATDLFDRYDEDFEEMPGGGFPHVEINKMHISQSIEAPLTNTDTAVLSGSLSTHNGSGGGNINMTVRRVMSAKGWGEVEFGAGDILGPLVGLKVFRNITPRCFLTAQCGLQFSPRGLRPSCSLMTARHLDQNTMGYLQWRWGPNSAMTTSLVRDTKSSHFTLALQLGVPHSYLMMSYQYKFQDEDQTKVKGSVKTGWFGTVVEYGAERKISRHSVLSATVSIGVPQGVTLKIKLARASQTYLFPVHLTDQLLPSAVFYATVGPLLVYMAVHRLIIVPYTKAQKEQELELQRKSSATDIAQKKQEAESAVLLMQESVRRIIEAEESKMGLIVLNAWYGKFVSDTSQKQDKAKVIDVTVPLQCLVKDSKLILTEASKAGLPGFYDPCVGEEKSLKLLYQFRGVMHQVISADTEPLRIPKQSHRIESES</sequence>
<protein>
    <recommendedName>
        <fullName evidence="11">DnaJ homolog subfamily C member 11</fullName>
    </recommendedName>
</protein>
<evidence type="ECO:0000256" key="1">
    <source>
        <dbReference type="ARBA" id="ARBA00004450"/>
    </source>
</evidence>
<keyword evidence="7" id="KW-0472">Membrane</keyword>
<evidence type="ECO:0000259" key="12">
    <source>
        <dbReference type="PROSITE" id="PS50076"/>
    </source>
</evidence>
<dbReference type="InterPro" id="IPR024586">
    <property type="entry name" value="DnaJ-like_C11_C"/>
</dbReference>
<reference evidence="13" key="1">
    <citation type="submission" date="2016-05" db="EMBL/GenBank/DDBJ databases">
        <authorList>
            <person name="Lavstsen T."/>
            <person name="Jespersen J.S."/>
        </authorList>
    </citation>
    <scope>NUCLEOTIDE SEQUENCE</scope>
    <source>
        <tissue evidence="13">Brain</tissue>
    </source>
</reference>
<dbReference type="PANTHER" id="PTHR44157">
    <property type="entry name" value="DNAJ HOMOLOG SUBFAMILY C MEMBER 11"/>
    <property type="match status" value="1"/>
</dbReference>
<reference evidence="13" key="2">
    <citation type="submission" date="2016-06" db="EMBL/GenBank/DDBJ databases">
        <title>The genome of a short-lived fish provides insights into sex chromosome evolution and the genetic control of aging.</title>
        <authorList>
            <person name="Reichwald K."/>
            <person name="Felder M."/>
            <person name="Petzold A."/>
            <person name="Koch P."/>
            <person name="Groth M."/>
            <person name="Platzer M."/>
        </authorList>
    </citation>
    <scope>NUCLEOTIDE SEQUENCE</scope>
    <source>
        <tissue evidence="13">Brain</tissue>
    </source>
</reference>